<organism evidence="1 2">
    <name type="scientific">Purpureocillium lilacinum</name>
    <name type="common">Paecilomyces lilacinus</name>
    <dbReference type="NCBI Taxonomy" id="33203"/>
    <lineage>
        <taxon>Eukaryota</taxon>
        <taxon>Fungi</taxon>
        <taxon>Dikarya</taxon>
        <taxon>Ascomycota</taxon>
        <taxon>Pezizomycotina</taxon>
        <taxon>Sordariomycetes</taxon>
        <taxon>Hypocreomycetidae</taxon>
        <taxon>Hypocreales</taxon>
        <taxon>Ophiocordycipitaceae</taxon>
        <taxon>Purpureocillium</taxon>
    </lineage>
</organism>
<gene>
    <name evidence="1" type="ORF">ACCO45_007155</name>
</gene>
<evidence type="ECO:0000313" key="1">
    <source>
        <dbReference type="EMBL" id="KAL3958993.1"/>
    </source>
</evidence>
<keyword evidence="2" id="KW-1185">Reference proteome</keyword>
<name>A0ACC4DSC2_PURLI</name>
<dbReference type="Proteomes" id="UP001638806">
    <property type="component" value="Unassembled WGS sequence"/>
</dbReference>
<comment type="caution">
    <text evidence="1">The sequence shown here is derived from an EMBL/GenBank/DDBJ whole genome shotgun (WGS) entry which is preliminary data.</text>
</comment>
<reference evidence="1" key="1">
    <citation type="submission" date="2024-12" db="EMBL/GenBank/DDBJ databases">
        <title>Comparative genomics and development of molecular markers within Purpureocillium lilacinum and among Purpureocillium species.</title>
        <authorList>
            <person name="Yeh Z.-Y."/>
            <person name="Ni N.-T."/>
            <person name="Lo P.-H."/>
            <person name="Mushyakhwo K."/>
            <person name="Lin C.-F."/>
            <person name="Nai Y.-S."/>
        </authorList>
    </citation>
    <scope>NUCLEOTIDE SEQUENCE</scope>
    <source>
        <strain evidence="1">NCHU-NPUST-175</strain>
    </source>
</reference>
<dbReference type="EMBL" id="JBGNUJ010000006">
    <property type="protein sequence ID" value="KAL3958993.1"/>
    <property type="molecule type" value="Genomic_DNA"/>
</dbReference>
<accession>A0ACC4DSC2</accession>
<proteinExistence type="predicted"/>
<sequence>MASTVASATPSDVTINIFKSLPTRPPTPPREPPVPDPDVSLRSVILSRSQAFDPRRSLQTPPNAHSPSSPVPTSSVPSSSRTRKKVEWSSRTEYKDPPDYRNGIRSSPASALSSASSKPIKGILKRSSSPTHLSSSLGSQLDDTTAQLNIVEMLESAVRQLAGSDRDSKLDAYMMLARALKTSNNLPDRVALQDKMSLFTQFIQRDIVSRNDNGSLDTSLINHALNLLATFLNFQAIASTIASDFGIFMIDHAIRSFEDPSIPKDVVRHLMQVVALQSFSAKVLTSDRVGRLVAALHNLEGHLKGKSIVMSRIWIYKRLVQQSRVHMVAHSDWLKDLFTDMLSSIKEIRAQAISLGTTSGFLLRSDKSLARKVAEIFKAVNDEETYIDFYIKRLQAMLKDKQVSSAVPQIWSVVILFLRCPWTDGSITALG</sequence>
<protein>
    <submittedName>
        <fullName evidence="1">Uncharacterized protein</fullName>
    </submittedName>
</protein>
<evidence type="ECO:0000313" key="2">
    <source>
        <dbReference type="Proteomes" id="UP001638806"/>
    </source>
</evidence>